<reference evidence="1 2" key="1">
    <citation type="journal article" date="2010" name="J. Bacteriol.">
        <title>The genome of the amoeba symbiont 'Candidatus Amoebophilus asiaticus' reveals common mechanisms for host cell interaction among amoeba-associated bacteria.</title>
        <authorList>
            <person name="Schmitz-Esser S."/>
            <person name="Tischler P."/>
            <person name="Arnold R."/>
            <person name="Montanaro J."/>
            <person name="Wagner M."/>
            <person name="Rattei T."/>
            <person name="Horn M."/>
        </authorList>
    </citation>
    <scope>NUCLEOTIDE SEQUENCE [LARGE SCALE GENOMIC DNA]</scope>
    <source>
        <strain evidence="1 2">5a2</strain>
    </source>
</reference>
<dbReference type="eggNOG" id="ENOG50313I2">
    <property type="taxonomic scope" value="Bacteria"/>
</dbReference>
<accession>B3ETE8</accession>
<dbReference type="KEGG" id="aas:Aasi_1166"/>
<dbReference type="HOGENOM" id="CLU_109250_0_0_10"/>
<dbReference type="Proteomes" id="UP000001227">
    <property type="component" value="Chromosome"/>
</dbReference>
<evidence type="ECO:0000313" key="1">
    <source>
        <dbReference type="EMBL" id="ACE06500.1"/>
    </source>
</evidence>
<evidence type="ECO:0000313" key="2">
    <source>
        <dbReference type="Proteomes" id="UP000001227"/>
    </source>
</evidence>
<dbReference type="STRING" id="452471.Aasi_1166"/>
<organism evidence="1 2">
    <name type="scientific">Amoebophilus asiaticus (strain 5a2)</name>
    <dbReference type="NCBI Taxonomy" id="452471"/>
    <lineage>
        <taxon>Bacteria</taxon>
        <taxon>Pseudomonadati</taxon>
        <taxon>Bacteroidota</taxon>
        <taxon>Cytophagia</taxon>
        <taxon>Cytophagales</taxon>
        <taxon>Amoebophilaceae</taxon>
        <taxon>Candidatus Amoebophilus</taxon>
    </lineage>
</organism>
<sequence length="161" mass="18814">MPRFRCLIGLLILVFGGCETNTVYTVTHTLSDYTWYRKDNLQFNFCIQDNTQPYDIYLLINYAPEYPYQNLHLTYYLKDIQSTVLTTELKNYLLFEPKTGKPLGRGWSRNKKQELILLKNYYFSTPGTYTVELAQFMRTENLLGVHTVGIRVCKASPTITP</sequence>
<dbReference type="RefSeq" id="WP_012473253.1">
    <property type="nucleotide sequence ID" value="NC_010830.1"/>
</dbReference>
<keyword evidence="2" id="KW-1185">Reference proteome</keyword>
<dbReference type="OrthoDB" id="982482at2"/>
<dbReference type="InterPro" id="IPR020018">
    <property type="entry name" value="Motility-assoc_lipoprot_GldH"/>
</dbReference>
<dbReference type="AlphaFoldDB" id="B3ETE8"/>
<gene>
    <name evidence="1" type="ordered locus">Aasi_1166</name>
</gene>
<protein>
    <recommendedName>
        <fullName evidence="3">Gliding motility-associated lipoprotein GldH</fullName>
    </recommendedName>
</protein>
<evidence type="ECO:0008006" key="3">
    <source>
        <dbReference type="Google" id="ProtNLM"/>
    </source>
</evidence>
<dbReference type="NCBIfam" id="TIGR03511">
    <property type="entry name" value="GldH_lipo"/>
    <property type="match status" value="1"/>
</dbReference>
<dbReference type="EMBL" id="CP001102">
    <property type="protein sequence ID" value="ACE06500.1"/>
    <property type="molecule type" value="Genomic_DNA"/>
</dbReference>
<dbReference type="Pfam" id="PF14109">
    <property type="entry name" value="GldH_lipo"/>
    <property type="match status" value="1"/>
</dbReference>
<dbReference type="PROSITE" id="PS51257">
    <property type="entry name" value="PROKAR_LIPOPROTEIN"/>
    <property type="match status" value="1"/>
</dbReference>
<proteinExistence type="predicted"/>
<name>B3ETE8_AMOA5</name>